<evidence type="ECO:0000313" key="3">
    <source>
        <dbReference type="Proteomes" id="UP001108029"/>
    </source>
</evidence>
<gene>
    <name evidence="2" type="ORF">LJ657_40235</name>
</gene>
<feature type="transmembrane region" description="Helical" evidence="1">
    <location>
        <begin position="48"/>
        <end position="76"/>
    </location>
</feature>
<accession>A0A9Q3VW77</accession>
<reference evidence="2" key="1">
    <citation type="submission" date="2021-12" db="EMBL/GenBank/DDBJ databases">
        <authorList>
            <person name="Lee J.-H."/>
            <person name="Kim S.-B."/>
        </authorList>
    </citation>
    <scope>NUCLEOTIDE SEQUENCE</scope>
    <source>
        <strain evidence="2">NR30</strain>
    </source>
</reference>
<keyword evidence="3" id="KW-1185">Reference proteome</keyword>
<evidence type="ECO:0000256" key="1">
    <source>
        <dbReference type="SAM" id="Phobius"/>
    </source>
</evidence>
<dbReference type="Proteomes" id="UP001108029">
    <property type="component" value="Unassembled WGS sequence"/>
</dbReference>
<keyword evidence="1" id="KW-0812">Transmembrane</keyword>
<keyword evidence="1" id="KW-1133">Transmembrane helix</keyword>
<feature type="transmembrane region" description="Helical" evidence="1">
    <location>
        <begin position="188"/>
        <end position="208"/>
    </location>
</feature>
<feature type="transmembrane region" description="Helical" evidence="1">
    <location>
        <begin position="97"/>
        <end position="115"/>
    </location>
</feature>
<proteinExistence type="predicted"/>
<organism evidence="2 3">
    <name type="scientific">Streptomyces guryensis</name>
    <dbReference type="NCBI Taxonomy" id="2886947"/>
    <lineage>
        <taxon>Bacteria</taxon>
        <taxon>Bacillati</taxon>
        <taxon>Actinomycetota</taxon>
        <taxon>Actinomycetes</taxon>
        <taxon>Kitasatosporales</taxon>
        <taxon>Streptomycetaceae</taxon>
        <taxon>Streptomyces</taxon>
    </lineage>
</organism>
<feature type="transmembrane region" description="Helical" evidence="1">
    <location>
        <begin position="158"/>
        <end position="176"/>
    </location>
</feature>
<name>A0A9Q3VW77_9ACTN</name>
<dbReference type="RefSeq" id="WP_232654643.1">
    <property type="nucleotide sequence ID" value="NZ_JAJSBI010000031.1"/>
</dbReference>
<evidence type="ECO:0000313" key="2">
    <source>
        <dbReference type="EMBL" id="MCD9879699.1"/>
    </source>
</evidence>
<sequence>MTSIGHPRLGSRLAVIKARLQSWVRGHSETWQFAVGHALAFPFVSLQLVMVMIGSGVGAVICLVLSSVACVAAGWLMRPWFEGLPRKEQRRITTVPLFGYLGMVTLFVFCCLWLAPQERGVASMLLFLVWTYHSLYGSAFEPSGFAYERLRGRLRRAAPVRVAVIWCGMAGLFFLLQGLRERSEYKTVVFGTMVTLSLAGIAASLKVFTRVRRLSTSLDLHTDKLVIELEKLRTLPQEKRAEQQIAVESAWRDLRRVLVNKIDTGFSISGVFVLPQAALRELRDDVHRAQRAAGSDFAAHRSVIAKLRMIRIACAGGTDTLA</sequence>
<dbReference type="AlphaFoldDB" id="A0A9Q3VW77"/>
<keyword evidence="1" id="KW-0472">Membrane</keyword>
<comment type="caution">
    <text evidence="2">The sequence shown here is derived from an EMBL/GenBank/DDBJ whole genome shotgun (WGS) entry which is preliminary data.</text>
</comment>
<protein>
    <submittedName>
        <fullName evidence="2">Uncharacterized protein</fullName>
    </submittedName>
</protein>
<dbReference type="EMBL" id="JAJSBI010000031">
    <property type="protein sequence ID" value="MCD9879699.1"/>
    <property type="molecule type" value="Genomic_DNA"/>
</dbReference>